<dbReference type="AlphaFoldDB" id="A0A9W8QLA5"/>
<sequence>MILLLPEDRPLMNELDFLKDREYSFASPDYKWDAQSRKEQRPTSFHKVADMFTLLEETLPAEGCTCILGTPQPSLADIEAGGSLNFILKIPSALPEA</sequence>
<organism evidence="2 3">
    <name type="scientific">Akanthomyces muscarius</name>
    <name type="common">Entomopathogenic fungus</name>
    <name type="synonym">Lecanicillium muscarium</name>
    <dbReference type="NCBI Taxonomy" id="2231603"/>
    <lineage>
        <taxon>Eukaryota</taxon>
        <taxon>Fungi</taxon>
        <taxon>Dikarya</taxon>
        <taxon>Ascomycota</taxon>
        <taxon>Pezizomycotina</taxon>
        <taxon>Sordariomycetes</taxon>
        <taxon>Hypocreomycetidae</taxon>
        <taxon>Hypocreales</taxon>
        <taxon>Cordycipitaceae</taxon>
        <taxon>Akanthomyces</taxon>
    </lineage>
</organism>
<gene>
    <name evidence="2" type="ORF">LMH87_009229</name>
</gene>
<dbReference type="EMBL" id="JAJHUN010000006">
    <property type="protein sequence ID" value="KAJ4158715.1"/>
    <property type="molecule type" value="Genomic_DNA"/>
</dbReference>
<dbReference type="Pfam" id="PF25907">
    <property type="entry name" value="DUF7962"/>
    <property type="match status" value="1"/>
</dbReference>
<dbReference type="InterPro" id="IPR058268">
    <property type="entry name" value="DUF7962"/>
</dbReference>
<name>A0A9W8QLA5_AKAMU</name>
<comment type="caution">
    <text evidence="2">The sequence shown here is derived from an EMBL/GenBank/DDBJ whole genome shotgun (WGS) entry which is preliminary data.</text>
</comment>
<evidence type="ECO:0000259" key="1">
    <source>
        <dbReference type="Pfam" id="PF25907"/>
    </source>
</evidence>
<protein>
    <recommendedName>
        <fullName evidence="1">DUF7962 domain-containing protein</fullName>
    </recommendedName>
</protein>
<keyword evidence="3" id="KW-1185">Reference proteome</keyword>
<evidence type="ECO:0000313" key="3">
    <source>
        <dbReference type="Proteomes" id="UP001144673"/>
    </source>
</evidence>
<dbReference type="Proteomes" id="UP001144673">
    <property type="component" value="Unassembled WGS sequence"/>
</dbReference>
<accession>A0A9W8QLA5</accession>
<dbReference type="RefSeq" id="XP_056057082.1">
    <property type="nucleotide sequence ID" value="XM_056202526.1"/>
</dbReference>
<dbReference type="GeneID" id="80896388"/>
<evidence type="ECO:0000313" key="2">
    <source>
        <dbReference type="EMBL" id="KAJ4158715.1"/>
    </source>
</evidence>
<feature type="domain" description="DUF7962" evidence="1">
    <location>
        <begin position="3"/>
        <end position="96"/>
    </location>
</feature>
<proteinExistence type="predicted"/>
<reference evidence="2" key="1">
    <citation type="journal article" date="2023" name="Access Microbiol">
        <title>De-novo genome assembly for Akanthomyces muscarius, a biocontrol agent of insect agricultural pests.</title>
        <authorList>
            <person name="Erdos Z."/>
            <person name="Studholme D.J."/>
            <person name="Raymond B."/>
            <person name="Sharma M."/>
        </authorList>
    </citation>
    <scope>NUCLEOTIDE SEQUENCE</scope>
    <source>
        <strain evidence="2">Ve6</strain>
    </source>
</reference>
<dbReference type="KEGG" id="amus:LMH87_009229"/>